<protein>
    <submittedName>
        <fullName evidence="2">Uncharacterized protein</fullName>
    </submittedName>
</protein>
<reference evidence="2 3" key="1">
    <citation type="journal article" date="2019" name="Sci. Rep.">
        <title>Orb-weaving spider Araneus ventricosus genome elucidates the spidroin gene catalogue.</title>
        <authorList>
            <person name="Kono N."/>
            <person name="Nakamura H."/>
            <person name="Ohtoshi R."/>
            <person name="Moran D.A.P."/>
            <person name="Shinohara A."/>
            <person name="Yoshida Y."/>
            <person name="Fujiwara M."/>
            <person name="Mori M."/>
            <person name="Tomita M."/>
            <person name="Arakawa K."/>
        </authorList>
    </citation>
    <scope>NUCLEOTIDE SEQUENCE [LARGE SCALE GENOMIC DNA]</scope>
</reference>
<evidence type="ECO:0000313" key="2">
    <source>
        <dbReference type="EMBL" id="GBN24066.1"/>
    </source>
</evidence>
<dbReference type="AlphaFoldDB" id="A0A4Y2MEG5"/>
<comment type="caution">
    <text evidence="2">The sequence shown here is derived from an EMBL/GenBank/DDBJ whole genome shotgun (WGS) entry which is preliminary data.</text>
</comment>
<accession>A0A4Y2MEG5</accession>
<dbReference type="OrthoDB" id="6779103at2759"/>
<feature type="region of interest" description="Disordered" evidence="1">
    <location>
        <begin position="17"/>
        <end position="42"/>
    </location>
</feature>
<dbReference type="EMBL" id="BGPR01122393">
    <property type="protein sequence ID" value="GBN24066.1"/>
    <property type="molecule type" value="Genomic_DNA"/>
</dbReference>
<feature type="compositionally biased region" description="Low complexity" evidence="1">
    <location>
        <begin position="99"/>
        <end position="111"/>
    </location>
</feature>
<organism evidence="2 3">
    <name type="scientific">Araneus ventricosus</name>
    <name type="common">Orbweaver spider</name>
    <name type="synonym">Epeira ventricosa</name>
    <dbReference type="NCBI Taxonomy" id="182803"/>
    <lineage>
        <taxon>Eukaryota</taxon>
        <taxon>Metazoa</taxon>
        <taxon>Ecdysozoa</taxon>
        <taxon>Arthropoda</taxon>
        <taxon>Chelicerata</taxon>
        <taxon>Arachnida</taxon>
        <taxon>Araneae</taxon>
        <taxon>Araneomorphae</taxon>
        <taxon>Entelegynae</taxon>
        <taxon>Araneoidea</taxon>
        <taxon>Araneidae</taxon>
        <taxon>Araneus</taxon>
    </lineage>
</organism>
<name>A0A4Y2MEG5_ARAVE</name>
<feature type="compositionally biased region" description="Basic residues" evidence="1">
    <location>
        <begin position="17"/>
        <end position="35"/>
    </location>
</feature>
<feature type="region of interest" description="Disordered" evidence="1">
    <location>
        <begin position="92"/>
        <end position="111"/>
    </location>
</feature>
<evidence type="ECO:0000313" key="3">
    <source>
        <dbReference type="Proteomes" id="UP000499080"/>
    </source>
</evidence>
<proteinExistence type="predicted"/>
<dbReference type="Proteomes" id="UP000499080">
    <property type="component" value="Unassembled WGS sequence"/>
</dbReference>
<evidence type="ECO:0000256" key="1">
    <source>
        <dbReference type="SAM" id="MobiDB-lite"/>
    </source>
</evidence>
<keyword evidence="3" id="KW-1185">Reference proteome</keyword>
<sequence length="239" mass="26924">MEEVIDGVLVSTANCGTRKRQRTGGKRTEAKKKRYSAPSGNNVYVPCKHSSKTLSCTNVRPNDVKKLRERLYKVADKQRQDTIIASLVITKNVTQHRPNNPNQNKSQSSGSQHAFSASYFITSSTGRRITLCKNNFIAITKIGWTKLANIVTKVYAGEPIEENRGGDRKSHLSVNKKNKVREFISNPKASESHYGRKKSKRLYLHCRLSMHVLSCMKFTTKTAATIWTKLISLCSGEYL</sequence>
<gene>
    <name evidence="2" type="ORF">AVEN_120582_1</name>
</gene>